<dbReference type="GO" id="GO:0008270">
    <property type="term" value="F:zinc ion binding"/>
    <property type="evidence" value="ECO:0007669"/>
    <property type="project" value="UniProtKB-KW"/>
</dbReference>
<dbReference type="PROSITE" id="PS51873">
    <property type="entry name" value="TRIAD"/>
    <property type="match status" value="1"/>
</dbReference>
<keyword evidence="9" id="KW-0472">Membrane</keyword>
<evidence type="ECO:0000256" key="2">
    <source>
        <dbReference type="ARBA" id="ARBA00022723"/>
    </source>
</evidence>
<keyword evidence="9" id="KW-0812">Transmembrane</keyword>
<dbReference type="OrthoDB" id="1431934at2759"/>
<keyword evidence="6" id="KW-0862">Zinc</keyword>
<dbReference type="PROSITE" id="PS50089">
    <property type="entry name" value="ZF_RING_2"/>
    <property type="match status" value="1"/>
</dbReference>
<dbReference type="PANTHER" id="PTHR11685">
    <property type="entry name" value="RBR FAMILY RING FINGER AND IBR DOMAIN-CONTAINING"/>
    <property type="match status" value="1"/>
</dbReference>
<dbReference type="CDD" id="cd22584">
    <property type="entry name" value="Rcat_RBR_unk"/>
    <property type="match status" value="1"/>
</dbReference>
<evidence type="ECO:0000256" key="5">
    <source>
        <dbReference type="ARBA" id="ARBA00022786"/>
    </source>
</evidence>
<accession>A0A9P6EL07</accession>
<evidence type="ECO:0000256" key="8">
    <source>
        <dbReference type="SAM" id="MobiDB-lite"/>
    </source>
</evidence>
<dbReference type="SMART" id="SM00184">
    <property type="entry name" value="RING"/>
    <property type="match status" value="1"/>
</dbReference>
<dbReference type="PROSITE" id="PS00518">
    <property type="entry name" value="ZF_RING_1"/>
    <property type="match status" value="1"/>
</dbReference>
<dbReference type="GO" id="GO:0016567">
    <property type="term" value="P:protein ubiquitination"/>
    <property type="evidence" value="ECO:0007669"/>
    <property type="project" value="InterPro"/>
</dbReference>
<dbReference type="AlphaFoldDB" id="A0A9P6EL07"/>
<reference evidence="12" key="1">
    <citation type="submission" date="2020-11" db="EMBL/GenBank/DDBJ databases">
        <authorList>
            <consortium name="DOE Joint Genome Institute"/>
            <person name="Ahrendt S."/>
            <person name="Riley R."/>
            <person name="Andreopoulos W."/>
            <person name="Labutti K."/>
            <person name="Pangilinan J."/>
            <person name="Ruiz-Duenas F.J."/>
            <person name="Barrasa J.M."/>
            <person name="Sanchez-Garcia M."/>
            <person name="Camarero S."/>
            <person name="Miyauchi S."/>
            <person name="Serrano A."/>
            <person name="Linde D."/>
            <person name="Babiker R."/>
            <person name="Drula E."/>
            <person name="Ayuso-Fernandez I."/>
            <person name="Pacheco R."/>
            <person name="Padilla G."/>
            <person name="Ferreira P."/>
            <person name="Barriuso J."/>
            <person name="Kellner H."/>
            <person name="Castanera R."/>
            <person name="Alfaro M."/>
            <person name="Ramirez L."/>
            <person name="Pisabarro A.G."/>
            <person name="Kuo A."/>
            <person name="Tritt A."/>
            <person name="Lipzen A."/>
            <person name="He G."/>
            <person name="Yan M."/>
            <person name="Ng V."/>
            <person name="Cullen D."/>
            <person name="Martin F."/>
            <person name="Rosso M.-N."/>
            <person name="Henrissat B."/>
            <person name="Hibbett D."/>
            <person name="Martinez A.T."/>
            <person name="Grigoriev I.V."/>
        </authorList>
    </citation>
    <scope>NUCLEOTIDE SEQUENCE</scope>
    <source>
        <strain evidence="12">CBS 506.95</strain>
    </source>
</reference>
<evidence type="ECO:0000256" key="6">
    <source>
        <dbReference type="ARBA" id="ARBA00022833"/>
    </source>
</evidence>
<keyword evidence="9" id="KW-1133">Transmembrane helix</keyword>
<gene>
    <name evidence="12" type="ORF">CPB83DRAFT_808801</name>
</gene>
<organism evidence="12 13">
    <name type="scientific">Crepidotus variabilis</name>
    <dbReference type="NCBI Taxonomy" id="179855"/>
    <lineage>
        <taxon>Eukaryota</taxon>
        <taxon>Fungi</taxon>
        <taxon>Dikarya</taxon>
        <taxon>Basidiomycota</taxon>
        <taxon>Agaricomycotina</taxon>
        <taxon>Agaricomycetes</taxon>
        <taxon>Agaricomycetidae</taxon>
        <taxon>Agaricales</taxon>
        <taxon>Agaricineae</taxon>
        <taxon>Crepidotaceae</taxon>
        <taxon>Crepidotus</taxon>
    </lineage>
</organism>
<dbReference type="Proteomes" id="UP000807306">
    <property type="component" value="Unassembled WGS sequence"/>
</dbReference>
<keyword evidence="3" id="KW-0677">Repeat</keyword>
<dbReference type="InterPro" id="IPR044066">
    <property type="entry name" value="TRIAD_supradom"/>
</dbReference>
<keyword evidence="5" id="KW-0833">Ubl conjugation pathway</keyword>
<dbReference type="Gene3D" id="1.20.120.1750">
    <property type="match status" value="1"/>
</dbReference>
<feature type="domain" description="RING-type" evidence="10">
    <location>
        <begin position="65"/>
        <end position="112"/>
    </location>
</feature>
<dbReference type="EMBL" id="MU157834">
    <property type="protein sequence ID" value="KAF9531731.1"/>
    <property type="molecule type" value="Genomic_DNA"/>
</dbReference>
<evidence type="ECO:0000256" key="4">
    <source>
        <dbReference type="ARBA" id="ARBA00022771"/>
    </source>
</evidence>
<dbReference type="Pfam" id="PF13445">
    <property type="entry name" value="zf-RING_UBOX"/>
    <property type="match status" value="1"/>
</dbReference>
<protein>
    <submittedName>
        <fullName evidence="12">Uncharacterized protein</fullName>
    </submittedName>
</protein>
<dbReference type="GO" id="GO:0004842">
    <property type="term" value="F:ubiquitin-protein transferase activity"/>
    <property type="evidence" value="ECO:0007669"/>
    <property type="project" value="InterPro"/>
</dbReference>
<dbReference type="InterPro" id="IPR013083">
    <property type="entry name" value="Znf_RING/FYVE/PHD"/>
</dbReference>
<evidence type="ECO:0000256" key="3">
    <source>
        <dbReference type="ARBA" id="ARBA00022737"/>
    </source>
</evidence>
<keyword evidence="1" id="KW-0808">Transferase</keyword>
<evidence type="ECO:0000259" key="11">
    <source>
        <dbReference type="PROSITE" id="PS51873"/>
    </source>
</evidence>
<feature type="region of interest" description="Disordered" evidence="8">
    <location>
        <begin position="280"/>
        <end position="300"/>
    </location>
</feature>
<proteinExistence type="predicted"/>
<feature type="transmembrane region" description="Helical" evidence="9">
    <location>
        <begin position="21"/>
        <end position="42"/>
    </location>
</feature>
<keyword evidence="4 7" id="KW-0863">Zinc-finger</keyword>
<evidence type="ECO:0000313" key="13">
    <source>
        <dbReference type="Proteomes" id="UP000807306"/>
    </source>
</evidence>
<dbReference type="InterPro" id="IPR027370">
    <property type="entry name" value="Znf-RING_euk"/>
</dbReference>
<evidence type="ECO:0000313" key="12">
    <source>
        <dbReference type="EMBL" id="KAF9531731.1"/>
    </source>
</evidence>
<name>A0A9P6EL07_9AGAR</name>
<keyword evidence="2" id="KW-0479">Metal-binding</keyword>
<sequence>MEALRATVVFFDHVSRLATRFGNVVVSNLLVGLLCYYIEALLKVCISSPLSHIPRSTPQTVKFPCLICMDDFEDPSVLHVPDCNHTFCRDCMSTYFRGKLEDRVYPVSCPMCLTLEHHTSSKSSFISADLEDQLDLNFEEKKKLSQLQIALHTLSLKCICCEKEMTVQRRDYETKRFVNCPQPNCQHRWCKHCEKALRPGKTTHSCIKNKEVEKLARKRGWKTCPGCGVLVERTVGCDHMICSIPTCSVHFCYRCGDILGRSSAGAIAIRVAITEHSTKCQPEPQGRSLRSRLPNDCSIQ</sequence>
<dbReference type="InterPro" id="IPR001841">
    <property type="entry name" value="Znf_RING"/>
</dbReference>
<dbReference type="InterPro" id="IPR017907">
    <property type="entry name" value="Znf_RING_CS"/>
</dbReference>
<evidence type="ECO:0000256" key="1">
    <source>
        <dbReference type="ARBA" id="ARBA00022679"/>
    </source>
</evidence>
<evidence type="ECO:0000259" key="10">
    <source>
        <dbReference type="PROSITE" id="PS50089"/>
    </source>
</evidence>
<comment type="caution">
    <text evidence="12">The sequence shown here is derived from an EMBL/GenBank/DDBJ whole genome shotgun (WGS) entry which is preliminary data.</text>
</comment>
<evidence type="ECO:0000256" key="7">
    <source>
        <dbReference type="PROSITE-ProRule" id="PRU00175"/>
    </source>
</evidence>
<evidence type="ECO:0000256" key="9">
    <source>
        <dbReference type="SAM" id="Phobius"/>
    </source>
</evidence>
<keyword evidence="13" id="KW-1185">Reference proteome</keyword>
<feature type="domain" description="RING-type" evidence="11">
    <location>
        <begin position="61"/>
        <end position="280"/>
    </location>
</feature>
<dbReference type="Gene3D" id="3.30.40.10">
    <property type="entry name" value="Zinc/RING finger domain, C3HC4 (zinc finger)"/>
    <property type="match status" value="1"/>
</dbReference>
<dbReference type="InterPro" id="IPR031127">
    <property type="entry name" value="E3_UB_ligase_RBR"/>
</dbReference>
<dbReference type="SUPFAM" id="SSF57850">
    <property type="entry name" value="RING/U-box"/>
    <property type="match status" value="2"/>
</dbReference>